<dbReference type="KEGG" id="hsd:SD1D_2265"/>
<accession>A0A0K8J875</accession>
<dbReference type="EMBL" id="LN879430">
    <property type="protein sequence ID" value="CUH93780.1"/>
    <property type="molecule type" value="Genomic_DNA"/>
</dbReference>
<proteinExistence type="predicted"/>
<reference evidence="3" key="1">
    <citation type="submission" date="2015-09" db="EMBL/GenBank/DDBJ databases">
        <authorList>
            <person name="Wibberg D."/>
        </authorList>
    </citation>
    <scope>NUCLEOTIDE SEQUENCE [LARGE SCALE GENOMIC DNA]</scope>
    <source>
        <strain evidence="3">SD1D</strain>
    </source>
</reference>
<dbReference type="Proteomes" id="UP000196053">
    <property type="component" value="Chromosome I"/>
</dbReference>
<name>A0A0K8J875_9FIRM</name>
<sequence>MGKRKGELLSFAALIFVFMLTTLFFFMVYNLHYDSASDDFTGFTIFDYQSEPGMQAISGLGTLREDLVNWAEENNAIIFYKGFSAAGIAAVDYSDWFEKTLHVPFDGTEAKTAIVTKNNGNLSPYIEGDVLFPRAYNYQIVGEFESSNVPTFQGDAFFYFPLSDITDMQGMLFTDVTNENALGKLTDIVEKTGRSVQFQTYSDSGSNIFDVTKKMFLDDFVSRSMLFAFLGLVFCAVFAVSMMYRESNRHMTVHHLYGATYLSMFVKLLLRLVGIAILGTIFGYFLGRTQLYLIHRAAYLNVAVFAGIFNAIFVCVIQTISFFSWKQKYSGKEGRY</sequence>
<evidence type="ECO:0008006" key="4">
    <source>
        <dbReference type="Google" id="ProtNLM"/>
    </source>
</evidence>
<keyword evidence="1" id="KW-0472">Membrane</keyword>
<dbReference type="OrthoDB" id="9823192at2"/>
<dbReference type="AlphaFoldDB" id="A0A0K8J875"/>
<feature type="transmembrane region" description="Helical" evidence="1">
    <location>
        <begin position="298"/>
        <end position="325"/>
    </location>
</feature>
<feature type="transmembrane region" description="Helical" evidence="1">
    <location>
        <begin position="265"/>
        <end position="286"/>
    </location>
</feature>
<organism evidence="2 3">
    <name type="scientific">Herbinix luporum</name>
    <dbReference type="NCBI Taxonomy" id="1679721"/>
    <lineage>
        <taxon>Bacteria</taxon>
        <taxon>Bacillati</taxon>
        <taxon>Bacillota</taxon>
        <taxon>Clostridia</taxon>
        <taxon>Lachnospirales</taxon>
        <taxon>Lachnospiraceae</taxon>
        <taxon>Herbinix</taxon>
    </lineage>
</organism>
<feature type="transmembrane region" description="Helical" evidence="1">
    <location>
        <begin position="7"/>
        <end position="29"/>
    </location>
</feature>
<feature type="transmembrane region" description="Helical" evidence="1">
    <location>
        <begin position="225"/>
        <end position="244"/>
    </location>
</feature>
<protein>
    <recommendedName>
        <fullName evidence="4">ABC transporter permease</fullName>
    </recommendedName>
</protein>
<keyword evidence="3" id="KW-1185">Reference proteome</keyword>
<keyword evidence="1" id="KW-0812">Transmembrane</keyword>
<evidence type="ECO:0000313" key="3">
    <source>
        <dbReference type="Proteomes" id="UP000196053"/>
    </source>
</evidence>
<evidence type="ECO:0000256" key="1">
    <source>
        <dbReference type="SAM" id="Phobius"/>
    </source>
</evidence>
<dbReference type="RefSeq" id="WP_058259005.1">
    <property type="nucleotide sequence ID" value="NZ_LN879430.1"/>
</dbReference>
<keyword evidence="1" id="KW-1133">Transmembrane helix</keyword>
<evidence type="ECO:0000313" key="2">
    <source>
        <dbReference type="EMBL" id="CUH93780.1"/>
    </source>
</evidence>
<gene>
    <name evidence="2" type="ORF">SD1D_2265</name>
</gene>